<organism evidence="9 10">
    <name type="scientific">Bifidobacterium amazonense</name>
    <dbReference type="NCBI Taxonomy" id="2809027"/>
    <lineage>
        <taxon>Bacteria</taxon>
        <taxon>Bacillati</taxon>
        <taxon>Actinomycetota</taxon>
        <taxon>Actinomycetes</taxon>
        <taxon>Bifidobacteriales</taxon>
        <taxon>Bifidobacteriaceae</taxon>
        <taxon>Bifidobacterium</taxon>
    </lineage>
</organism>
<feature type="transmembrane region" description="Helical" evidence="7">
    <location>
        <begin position="46"/>
        <end position="70"/>
    </location>
</feature>
<evidence type="ECO:0000313" key="10">
    <source>
        <dbReference type="Proteomes" id="UP000710815"/>
    </source>
</evidence>
<evidence type="ECO:0000259" key="8">
    <source>
        <dbReference type="PROSITE" id="PS50928"/>
    </source>
</evidence>
<sequence>MSSTTIPTNTTVPVAGAELTDGTKRKVRDMAGCFIKRKAAKEKERYTVGEVVCMAVVALLFCVVAFPVFYALAQSFRTYSEITIDPMGLPTRISFDNYARLFQDTAFPQATLNTVIITVTTLLILVVILPMAAYGIERIGGRSSRALYLLFLAGLMIPFQVRMIPIVKTFNTIGLYSTLTSVILVHLGGAAGFGILLYCSFIKGVPVEVEEAAEVDGAGKLRTFWQVVFPMLMPVTSAFVITNSLSFWNDYFIPLVMLDSSSAGTINVAINRMMGLLTSQWELIYAGAILSLIPSVIIFAAFQRYFIKGMAVGAVKG</sequence>
<evidence type="ECO:0000256" key="7">
    <source>
        <dbReference type="RuleBase" id="RU363032"/>
    </source>
</evidence>
<dbReference type="RefSeq" id="WP_241513683.1">
    <property type="nucleotide sequence ID" value="NZ_JAFEJT020000023.1"/>
</dbReference>
<dbReference type="PANTHER" id="PTHR43744:SF3">
    <property type="entry name" value="LACTOSE TRANSPORT SYSTEM PERMEASE PROTEIN LACG"/>
    <property type="match status" value="1"/>
</dbReference>
<evidence type="ECO:0000313" key="9">
    <source>
        <dbReference type="EMBL" id="MCH9275978.1"/>
    </source>
</evidence>
<evidence type="ECO:0000256" key="1">
    <source>
        <dbReference type="ARBA" id="ARBA00004651"/>
    </source>
</evidence>
<keyword evidence="5 7" id="KW-1133">Transmembrane helix</keyword>
<keyword evidence="3" id="KW-1003">Cell membrane</keyword>
<dbReference type="InterPro" id="IPR000515">
    <property type="entry name" value="MetI-like"/>
</dbReference>
<reference evidence="9 10" key="2">
    <citation type="journal article" date="2021" name="Syst. Appl. Microbiol.">
        <title>Phylogenetic classification of ten novel species belonging to the genus Bifidobacterium comprising B. phasiani sp. nov., B. pongonis sp. nov., B. saguinibicoloris sp. nov., B. colobi sp. nov., B. simiiventris sp. nov., B. santillanense sp. nov., B. miconis sp. nov., B. amazonense sp. nov., B. pluvialisilvae sp. nov., and B. miconisargentati sp. nov.</title>
        <authorList>
            <person name="Lugli G.A."/>
            <person name="Calvete-Torre I."/>
            <person name="Alessandri G."/>
            <person name="Milani C."/>
            <person name="Turroni F."/>
            <person name="Laiolo P."/>
            <person name="Ossiprandi M.C."/>
            <person name="Margolles A."/>
            <person name="Ruiz L."/>
            <person name="Ventura M."/>
        </authorList>
    </citation>
    <scope>NUCLEOTIDE SEQUENCE [LARGE SCALE GENOMIC DNA]</scope>
    <source>
        <strain evidence="9 10">MA1</strain>
    </source>
</reference>
<comment type="similarity">
    <text evidence="7">Belongs to the binding-protein-dependent transport system permease family.</text>
</comment>
<comment type="subcellular location">
    <subcellularLocation>
        <location evidence="1 7">Cell membrane</location>
        <topology evidence="1 7">Multi-pass membrane protein</topology>
    </subcellularLocation>
</comment>
<dbReference type="SUPFAM" id="SSF161098">
    <property type="entry name" value="MetI-like"/>
    <property type="match status" value="1"/>
</dbReference>
<protein>
    <submittedName>
        <fullName evidence="9">Carbohydrate ABC transporter permease</fullName>
    </submittedName>
</protein>
<feature type="transmembrane region" description="Helical" evidence="7">
    <location>
        <begin position="110"/>
        <end position="134"/>
    </location>
</feature>
<feature type="transmembrane region" description="Helical" evidence="7">
    <location>
        <begin position="146"/>
        <end position="167"/>
    </location>
</feature>
<evidence type="ECO:0000256" key="2">
    <source>
        <dbReference type="ARBA" id="ARBA00022448"/>
    </source>
</evidence>
<gene>
    <name evidence="9" type="ORF">JS533_006790</name>
</gene>
<dbReference type="InterPro" id="IPR035906">
    <property type="entry name" value="MetI-like_sf"/>
</dbReference>
<keyword evidence="2 7" id="KW-0813">Transport</keyword>
<feature type="domain" description="ABC transmembrane type-1" evidence="8">
    <location>
        <begin position="111"/>
        <end position="302"/>
    </location>
</feature>
<dbReference type="Gene3D" id="1.10.3720.10">
    <property type="entry name" value="MetI-like"/>
    <property type="match status" value="1"/>
</dbReference>
<dbReference type="CDD" id="cd06261">
    <property type="entry name" value="TM_PBP2"/>
    <property type="match status" value="1"/>
</dbReference>
<keyword evidence="6 7" id="KW-0472">Membrane</keyword>
<evidence type="ECO:0000256" key="4">
    <source>
        <dbReference type="ARBA" id="ARBA00022692"/>
    </source>
</evidence>
<dbReference type="PROSITE" id="PS50928">
    <property type="entry name" value="ABC_TM1"/>
    <property type="match status" value="1"/>
</dbReference>
<keyword evidence="10" id="KW-1185">Reference proteome</keyword>
<dbReference type="EMBL" id="JAFEJT020000023">
    <property type="protein sequence ID" value="MCH9275978.1"/>
    <property type="molecule type" value="Genomic_DNA"/>
</dbReference>
<evidence type="ECO:0000256" key="5">
    <source>
        <dbReference type="ARBA" id="ARBA00022989"/>
    </source>
</evidence>
<proteinExistence type="inferred from homology"/>
<dbReference type="PANTHER" id="PTHR43744">
    <property type="entry name" value="ABC TRANSPORTER PERMEASE PROTEIN MG189-RELATED-RELATED"/>
    <property type="match status" value="1"/>
</dbReference>
<keyword evidence="4 7" id="KW-0812">Transmembrane</keyword>
<feature type="transmembrane region" description="Helical" evidence="7">
    <location>
        <begin position="173"/>
        <end position="198"/>
    </location>
</feature>
<name>A0ABS9VV55_9BIFI</name>
<reference evidence="9 10" key="1">
    <citation type="journal article" date="2021" name="Environ. Microbiol.">
        <title>Genetic insights into the dark matter of the mammalian gut microbiota through targeted genome reconstruction.</title>
        <authorList>
            <person name="Lugli G.A."/>
            <person name="Alessandri G."/>
            <person name="Milani C."/>
            <person name="Viappiani A."/>
            <person name="Fontana F."/>
            <person name="Tarracchini C."/>
            <person name="Mancabelli L."/>
            <person name="Argentini C."/>
            <person name="Ruiz L."/>
            <person name="Margolles A."/>
            <person name="van Sinderen D."/>
            <person name="Turroni F."/>
            <person name="Ventura M."/>
        </authorList>
    </citation>
    <scope>NUCLEOTIDE SEQUENCE [LARGE SCALE GENOMIC DNA]</scope>
    <source>
        <strain evidence="9 10">MA1</strain>
    </source>
</reference>
<dbReference type="Proteomes" id="UP000710815">
    <property type="component" value="Unassembled WGS sequence"/>
</dbReference>
<evidence type="ECO:0000256" key="3">
    <source>
        <dbReference type="ARBA" id="ARBA00022475"/>
    </source>
</evidence>
<feature type="transmembrane region" description="Helical" evidence="7">
    <location>
        <begin position="227"/>
        <end position="248"/>
    </location>
</feature>
<accession>A0ABS9VV55</accession>
<comment type="caution">
    <text evidence="9">The sequence shown here is derived from an EMBL/GenBank/DDBJ whole genome shotgun (WGS) entry which is preliminary data.</text>
</comment>
<evidence type="ECO:0000256" key="6">
    <source>
        <dbReference type="ARBA" id="ARBA00023136"/>
    </source>
</evidence>
<dbReference type="Pfam" id="PF00528">
    <property type="entry name" value="BPD_transp_1"/>
    <property type="match status" value="1"/>
</dbReference>
<feature type="transmembrane region" description="Helical" evidence="7">
    <location>
        <begin position="283"/>
        <end position="302"/>
    </location>
</feature>